<gene>
    <name evidence="5" type="ORF">P253_01597</name>
</gene>
<dbReference type="GO" id="GO:0009307">
    <property type="term" value="P:DNA restriction-modification system"/>
    <property type="evidence" value="ECO:0007669"/>
    <property type="project" value="UniProtKB-KW"/>
</dbReference>
<dbReference type="AlphaFoldDB" id="V2UFH4"/>
<reference evidence="5 6" key="1">
    <citation type="submission" date="2013-10" db="EMBL/GenBank/DDBJ databases">
        <title>The Genome Sequence of Acinetobacter indicus CIP 110367.</title>
        <authorList>
            <consortium name="The Broad Institute Genomics Platform"/>
            <consortium name="The Broad Institute Genome Sequencing Center for Infectious Disease"/>
            <person name="Cerqueira G."/>
            <person name="Feldgarden M."/>
            <person name="Courvalin P."/>
            <person name="Grillot-Courvalin C."/>
            <person name="Clermont D."/>
            <person name="Rocha E."/>
            <person name="Yoon E.-J."/>
            <person name="Nemec A."/>
            <person name="Young S.K."/>
            <person name="Zeng Q."/>
            <person name="Gargeya S."/>
            <person name="Fitzgerald M."/>
            <person name="Abouelleil A."/>
            <person name="Alvarado L."/>
            <person name="Berlin A.M."/>
            <person name="Chapman S.B."/>
            <person name="Gainer-Dewar J."/>
            <person name="Goldberg J."/>
            <person name="Gnerre S."/>
            <person name="Griggs A."/>
            <person name="Gujja S."/>
            <person name="Hansen M."/>
            <person name="Howarth C."/>
            <person name="Imamovic A."/>
            <person name="Ireland A."/>
            <person name="Larimer J."/>
            <person name="McCowan C."/>
            <person name="Murphy C."/>
            <person name="Pearson M."/>
            <person name="Poon T.W."/>
            <person name="Priest M."/>
            <person name="Roberts A."/>
            <person name="Saif S."/>
            <person name="Shea T."/>
            <person name="Sykes S."/>
            <person name="Wortman J."/>
            <person name="Nusbaum C."/>
            <person name="Birren B."/>
        </authorList>
    </citation>
    <scope>NUCLEOTIDE SEQUENCE [LARGE SCALE GENOMIC DNA]</scope>
    <source>
        <strain evidence="5 6">CIP 110367</strain>
    </source>
</reference>
<feature type="domain" description="Type I restriction modification DNA specificity" evidence="4">
    <location>
        <begin position="277"/>
        <end position="416"/>
    </location>
</feature>
<keyword evidence="6" id="KW-1185">Reference proteome</keyword>
<comment type="caution">
    <text evidence="5">The sequence shown here is derived from an EMBL/GenBank/DDBJ whole genome shotgun (WGS) entry which is preliminary data.</text>
</comment>
<proteinExistence type="inferred from homology"/>
<dbReference type="GO" id="GO:0003677">
    <property type="term" value="F:DNA binding"/>
    <property type="evidence" value="ECO:0007669"/>
    <property type="project" value="UniProtKB-KW"/>
</dbReference>
<dbReference type="InterPro" id="IPR000055">
    <property type="entry name" value="Restrct_endonuc_typeI_TRD"/>
</dbReference>
<keyword evidence="2" id="KW-0680">Restriction system</keyword>
<name>V2UFH4_9GAMM</name>
<evidence type="ECO:0000313" key="6">
    <source>
        <dbReference type="Proteomes" id="UP000018415"/>
    </source>
</evidence>
<comment type="similarity">
    <text evidence="1">Belongs to the type-I restriction system S methylase family.</text>
</comment>
<dbReference type="HOGENOM" id="CLU_021095_1_1_6"/>
<dbReference type="Proteomes" id="UP000018415">
    <property type="component" value="Unassembled WGS sequence"/>
</dbReference>
<dbReference type="InterPro" id="IPR052021">
    <property type="entry name" value="Type-I_RS_S_subunit"/>
</dbReference>
<dbReference type="CDD" id="cd17246">
    <property type="entry name" value="RMtype1_S_SonII-TRD2-CR2_like"/>
    <property type="match status" value="1"/>
</dbReference>
<dbReference type="OrthoDB" id="9798929at2"/>
<protein>
    <recommendedName>
        <fullName evidence="4">Type I restriction modification DNA specificity domain-containing protein</fullName>
    </recommendedName>
</protein>
<dbReference type="EMBL" id="AYET01000002">
    <property type="protein sequence ID" value="ESK48937.1"/>
    <property type="molecule type" value="Genomic_DNA"/>
</dbReference>
<evidence type="ECO:0000313" key="5">
    <source>
        <dbReference type="EMBL" id="ESK48937.1"/>
    </source>
</evidence>
<evidence type="ECO:0000256" key="2">
    <source>
        <dbReference type="ARBA" id="ARBA00022747"/>
    </source>
</evidence>
<dbReference type="Gene3D" id="1.10.287.1120">
    <property type="entry name" value="Bipartite methylase S protein"/>
    <property type="match status" value="1"/>
</dbReference>
<dbReference type="Pfam" id="PF01420">
    <property type="entry name" value="Methylase_S"/>
    <property type="match status" value="1"/>
</dbReference>
<keyword evidence="3" id="KW-0238">DNA-binding</keyword>
<dbReference type="Gene3D" id="3.90.220.20">
    <property type="entry name" value="DNA methylase specificity domains"/>
    <property type="match status" value="2"/>
</dbReference>
<evidence type="ECO:0000256" key="3">
    <source>
        <dbReference type="ARBA" id="ARBA00023125"/>
    </source>
</evidence>
<dbReference type="PANTHER" id="PTHR30408:SF12">
    <property type="entry name" value="TYPE I RESTRICTION ENZYME MJAVIII SPECIFICITY SUBUNIT"/>
    <property type="match status" value="1"/>
</dbReference>
<dbReference type="PANTHER" id="PTHR30408">
    <property type="entry name" value="TYPE-1 RESTRICTION ENZYME ECOKI SPECIFICITY PROTEIN"/>
    <property type="match status" value="1"/>
</dbReference>
<dbReference type="RefSeq" id="WP_016659434.1">
    <property type="nucleotide sequence ID" value="NZ_BBSF01000024.1"/>
</dbReference>
<dbReference type="eggNOG" id="COG0732">
    <property type="taxonomic scope" value="Bacteria"/>
</dbReference>
<organism evidence="5 6">
    <name type="scientific">Acinetobacter indicus CIP 110367</name>
    <dbReference type="NCBI Taxonomy" id="1341679"/>
    <lineage>
        <taxon>Bacteria</taxon>
        <taxon>Pseudomonadati</taxon>
        <taxon>Pseudomonadota</taxon>
        <taxon>Gammaproteobacteria</taxon>
        <taxon>Moraxellales</taxon>
        <taxon>Moraxellaceae</taxon>
        <taxon>Acinetobacter</taxon>
    </lineage>
</organism>
<evidence type="ECO:0000256" key="1">
    <source>
        <dbReference type="ARBA" id="ARBA00010923"/>
    </source>
</evidence>
<dbReference type="SUPFAM" id="SSF116734">
    <property type="entry name" value="DNA methylase specificity domain"/>
    <property type="match status" value="2"/>
</dbReference>
<sequence length="445" mass="50505">MFNKYDAYKDSGIDWVGKIPASWDVKRLKAPLAERNEKNDPIKTDFILSLTMHQGVIPQSEKTGGGNKPKEDLTAYKLARPNDIVLNSMNVIVGSVGLSKYFGVVSPVYYMLYARDGAHTNIGYYNYIFQSQAFQKNLGRLGTGILIKKSETSGKLNTIRMKISMDDLNNELLPIPSFFEQNKIVEFLDRKTTEIDQAIAIKEQQIALLNERKQIVIQKAVTQGLNPNVPMKDSGVEWIGRIPEHWLYEPIKYSLKGIVDCEHKTAPFVDEKEFFVIRTSNVKNGKLVYDDAKYTHEKGYNEWTRRGVPTPGDVLLTREAPAGEACLVPSNQKICLGQRMVWLKINNKRVLSQFILYLIYSNVVRTYIDFLSAGSTVLHFNMADIKNIPVLIPPLVEQKSIIQYLDKIESDINHSIEIIKLQIAKLKEYKTTLINDAVTGKIKVA</sequence>
<evidence type="ECO:0000259" key="4">
    <source>
        <dbReference type="Pfam" id="PF01420"/>
    </source>
</evidence>
<accession>V2UFH4</accession>
<dbReference type="PATRIC" id="fig|1341679.3.peg.1568"/>
<dbReference type="InterPro" id="IPR044946">
    <property type="entry name" value="Restrct_endonuc_typeI_TRD_sf"/>
</dbReference>